<proteinExistence type="predicted"/>
<dbReference type="EMBL" id="CP036298">
    <property type="protein sequence ID" value="QDV27782.1"/>
    <property type="molecule type" value="Genomic_DNA"/>
</dbReference>
<feature type="chain" id="PRO_5021960495" evidence="1">
    <location>
        <begin position="26"/>
        <end position="474"/>
    </location>
</feature>
<sequence precursor="true">MSFQNIARATLLPIFICLASACGSAEEAESLFPAGWQKSSTQDPSCFVNISPGKWLEVFPSGNSLSFEETSRAGRVVELFDPGRQIKIKLKPDGSEIAVGDADFSPWVQGLWKPSKELPEYAEFAPVDYRLRLLYFVPTDRQPIENYTAKIRCVMKLVHSFYQVEFARRGWSKQSLLFELDDSQQPIVHLIRGQHAAAYYSGAPNYDVNQQYGRLIPEIPKEIGHPSTQLIVAFMETYDSGPHHFEWPGGVALGGQWSPDGGLGIFSAWILQDQFCATTMEAQLKLFQDETPIVGRTALGHGRPDSPRFEFIEDGFGAVIHEVGHSLGLPHDRREDHYYIMGNGFRRLRANLDQATPLERRARFSDANAGLLSVSRHLNPMSDRSDNQAPTGTLSLDTTETANVYRLLIDAQDDRGLAAVAVMLGGNVIDGASLNGQTISQPFEVNLETSDSATEIEVLVADQGGNIAKLRLQD</sequence>
<organism evidence="2 3">
    <name type="scientific">Aureliella helgolandensis</name>
    <dbReference type="NCBI Taxonomy" id="2527968"/>
    <lineage>
        <taxon>Bacteria</taxon>
        <taxon>Pseudomonadati</taxon>
        <taxon>Planctomycetota</taxon>
        <taxon>Planctomycetia</taxon>
        <taxon>Pirellulales</taxon>
        <taxon>Pirellulaceae</taxon>
        <taxon>Aureliella</taxon>
    </lineage>
</organism>
<evidence type="ECO:0000313" key="2">
    <source>
        <dbReference type="EMBL" id="QDV27782.1"/>
    </source>
</evidence>
<feature type="signal peptide" evidence="1">
    <location>
        <begin position="1"/>
        <end position="25"/>
    </location>
</feature>
<gene>
    <name evidence="2" type="ORF">Q31a_61750</name>
</gene>
<dbReference type="AlphaFoldDB" id="A0A518GGQ6"/>
<dbReference type="SUPFAM" id="SSF55486">
    <property type="entry name" value="Metalloproteases ('zincins'), catalytic domain"/>
    <property type="match status" value="1"/>
</dbReference>
<dbReference type="RefSeq" id="WP_197355837.1">
    <property type="nucleotide sequence ID" value="NZ_CP036298.1"/>
</dbReference>
<name>A0A518GGQ6_9BACT</name>
<dbReference type="PANTHER" id="PTHR21054:SF2">
    <property type="entry name" value="MIP04191P"/>
    <property type="match status" value="1"/>
</dbReference>
<protein>
    <submittedName>
        <fullName evidence="2">Peptidase family protein</fullName>
    </submittedName>
</protein>
<dbReference type="InterPro" id="IPR053002">
    <property type="entry name" value="Metalloproteinase_M10B"/>
</dbReference>
<keyword evidence="3" id="KW-1185">Reference proteome</keyword>
<dbReference type="InterPro" id="IPR021917">
    <property type="entry name" value="Unchr_Zn-peptidase-like"/>
</dbReference>
<evidence type="ECO:0000256" key="1">
    <source>
        <dbReference type="SAM" id="SignalP"/>
    </source>
</evidence>
<dbReference type="PANTHER" id="PTHR21054">
    <property type="entry name" value="ZINC METALLOPROTEINASE-RELATED"/>
    <property type="match status" value="1"/>
</dbReference>
<dbReference type="Pfam" id="PF12044">
    <property type="entry name" value="Metallopep"/>
    <property type="match status" value="1"/>
</dbReference>
<accession>A0A518GGQ6</accession>
<evidence type="ECO:0000313" key="3">
    <source>
        <dbReference type="Proteomes" id="UP000318017"/>
    </source>
</evidence>
<reference evidence="2 3" key="1">
    <citation type="submission" date="2019-02" db="EMBL/GenBank/DDBJ databases">
        <title>Deep-cultivation of Planctomycetes and their phenomic and genomic characterization uncovers novel biology.</title>
        <authorList>
            <person name="Wiegand S."/>
            <person name="Jogler M."/>
            <person name="Boedeker C."/>
            <person name="Pinto D."/>
            <person name="Vollmers J."/>
            <person name="Rivas-Marin E."/>
            <person name="Kohn T."/>
            <person name="Peeters S.H."/>
            <person name="Heuer A."/>
            <person name="Rast P."/>
            <person name="Oberbeckmann S."/>
            <person name="Bunk B."/>
            <person name="Jeske O."/>
            <person name="Meyerdierks A."/>
            <person name="Storesund J.E."/>
            <person name="Kallscheuer N."/>
            <person name="Luecker S."/>
            <person name="Lage O.M."/>
            <person name="Pohl T."/>
            <person name="Merkel B.J."/>
            <person name="Hornburger P."/>
            <person name="Mueller R.-W."/>
            <person name="Bruemmer F."/>
            <person name="Labrenz M."/>
            <person name="Spormann A.M."/>
            <person name="Op den Camp H."/>
            <person name="Overmann J."/>
            <person name="Amann R."/>
            <person name="Jetten M.S.M."/>
            <person name="Mascher T."/>
            <person name="Medema M.H."/>
            <person name="Devos D.P."/>
            <person name="Kaster A.-K."/>
            <person name="Ovreas L."/>
            <person name="Rohde M."/>
            <person name="Galperin M.Y."/>
            <person name="Jogler C."/>
        </authorList>
    </citation>
    <scope>NUCLEOTIDE SEQUENCE [LARGE SCALE GENOMIC DNA]</scope>
    <source>
        <strain evidence="2 3">Q31a</strain>
    </source>
</reference>
<keyword evidence="1" id="KW-0732">Signal</keyword>
<dbReference type="KEGG" id="ahel:Q31a_61750"/>
<dbReference type="Proteomes" id="UP000318017">
    <property type="component" value="Chromosome"/>
</dbReference>